<name>A0A210PYX1_MIZYE</name>
<sequence>MTAVVGNFDQMLDLKVVNCSHKKKSSVDDINAILQALKTLDLWQSGKVRSLNGFRDMKRSPFAPDKNHLFLSIQKTTESLKRYMQDMDDESDEEGQLK</sequence>
<dbReference type="Proteomes" id="UP000242188">
    <property type="component" value="Unassembled WGS sequence"/>
</dbReference>
<dbReference type="AlphaFoldDB" id="A0A210PYX1"/>
<evidence type="ECO:0000313" key="2">
    <source>
        <dbReference type="Proteomes" id="UP000242188"/>
    </source>
</evidence>
<dbReference type="EMBL" id="NEDP02005377">
    <property type="protein sequence ID" value="OWF41629.1"/>
    <property type="molecule type" value="Genomic_DNA"/>
</dbReference>
<keyword evidence="2" id="KW-1185">Reference proteome</keyword>
<accession>A0A210PYX1</accession>
<protein>
    <submittedName>
        <fullName evidence="1">Uncharacterized protein</fullName>
    </submittedName>
</protein>
<evidence type="ECO:0000313" key="1">
    <source>
        <dbReference type="EMBL" id="OWF41629.1"/>
    </source>
</evidence>
<proteinExistence type="predicted"/>
<organism evidence="1 2">
    <name type="scientific">Mizuhopecten yessoensis</name>
    <name type="common">Japanese scallop</name>
    <name type="synonym">Patinopecten yessoensis</name>
    <dbReference type="NCBI Taxonomy" id="6573"/>
    <lineage>
        <taxon>Eukaryota</taxon>
        <taxon>Metazoa</taxon>
        <taxon>Spiralia</taxon>
        <taxon>Lophotrochozoa</taxon>
        <taxon>Mollusca</taxon>
        <taxon>Bivalvia</taxon>
        <taxon>Autobranchia</taxon>
        <taxon>Pteriomorphia</taxon>
        <taxon>Pectinida</taxon>
        <taxon>Pectinoidea</taxon>
        <taxon>Pectinidae</taxon>
        <taxon>Mizuhopecten</taxon>
    </lineage>
</organism>
<comment type="caution">
    <text evidence="1">The sequence shown here is derived from an EMBL/GenBank/DDBJ whole genome shotgun (WGS) entry which is preliminary data.</text>
</comment>
<reference evidence="1 2" key="1">
    <citation type="journal article" date="2017" name="Nat. Ecol. Evol.">
        <title>Scallop genome provides insights into evolution of bilaterian karyotype and development.</title>
        <authorList>
            <person name="Wang S."/>
            <person name="Zhang J."/>
            <person name="Jiao W."/>
            <person name="Li J."/>
            <person name="Xun X."/>
            <person name="Sun Y."/>
            <person name="Guo X."/>
            <person name="Huan P."/>
            <person name="Dong B."/>
            <person name="Zhang L."/>
            <person name="Hu X."/>
            <person name="Sun X."/>
            <person name="Wang J."/>
            <person name="Zhao C."/>
            <person name="Wang Y."/>
            <person name="Wang D."/>
            <person name="Huang X."/>
            <person name="Wang R."/>
            <person name="Lv J."/>
            <person name="Li Y."/>
            <person name="Zhang Z."/>
            <person name="Liu B."/>
            <person name="Lu W."/>
            <person name="Hui Y."/>
            <person name="Liang J."/>
            <person name="Zhou Z."/>
            <person name="Hou R."/>
            <person name="Li X."/>
            <person name="Liu Y."/>
            <person name="Li H."/>
            <person name="Ning X."/>
            <person name="Lin Y."/>
            <person name="Zhao L."/>
            <person name="Xing Q."/>
            <person name="Dou J."/>
            <person name="Li Y."/>
            <person name="Mao J."/>
            <person name="Guo H."/>
            <person name="Dou H."/>
            <person name="Li T."/>
            <person name="Mu C."/>
            <person name="Jiang W."/>
            <person name="Fu Q."/>
            <person name="Fu X."/>
            <person name="Miao Y."/>
            <person name="Liu J."/>
            <person name="Yu Q."/>
            <person name="Li R."/>
            <person name="Liao H."/>
            <person name="Li X."/>
            <person name="Kong Y."/>
            <person name="Jiang Z."/>
            <person name="Chourrout D."/>
            <person name="Li R."/>
            <person name="Bao Z."/>
        </authorList>
    </citation>
    <scope>NUCLEOTIDE SEQUENCE [LARGE SCALE GENOMIC DNA]</scope>
    <source>
        <strain evidence="1 2">PY_sf001</strain>
    </source>
</reference>
<gene>
    <name evidence="1" type="ORF">KP79_PYT02149</name>
</gene>